<dbReference type="EMBL" id="JABXXO010000011">
    <property type="protein sequence ID" value="KAF7763907.1"/>
    <property type="molecule type" value="Genomic_DNA"/>
</dbReference>
<organism evidence="2 3">
    <name type="scientific">Agaricus bisporus var. burnettii</name>
    <dbReference type="NCBI Taxonomy" id="192524"/>
    <lineage>
        <taxon>Eukaryota</taxon>
        <taxon>Fungi</taxon>
        <taxon>Dikarya</taxon>
        <taxon>Basidiomycota</taxon>
        <taxon>Agaricomycotina</taxon>
        <taxon>Agaricomycetes</taxon>
        <taxon>Agaricomycetidae</taxon>
        <taxon>Agaricales</taxon>
        <taxon>Agaricineae</taxon>
        <taxon>Agaricaceae</taxon>
        <taxon>Agaricus</taxon>
    </lineage>
</organism>
<evidence type="ECO:0000313" key="2">
    <source>
        <dbReference type="EMBL" id="KAF7763907.1"/>
    </source>
</evidence>
<feature type="region of interest" description="Disordered" evidence="1">
    <location>
        <begin position="77"/>
        <end position="137"/>
    </location>
</feature>
<dbReference type="OMA" id="QQNGMFG"/>
<accession>A0A8H7C6R8</accession>
<name>A0A8H7C6R8_AGABI</name>
<dbReference type="Proteomes" id="UP000629468">
    <property type="component" value="Unassembled WGS sequence"/>
</dbReference>
<comment type="caution">
    <text evidence="2">The sequence shown here is derived from an EMBL/GenBank/DDBJ whole genome shotgun (WGS) entry which is preliminary data.</text>
</comment>
<gene>
    <name evidence="2" type="ORF">Agabi119p4_8444</name>
</gene>
<evidence type="ECO:0000256" key="1">
    <source>
        <dbReference type="SAM" id="MobiDB-lite"/>
    </source>
</evidence>
<protein>
    <submittedName>
        <fullName evidence="2">Uncharacterized protein</fullName>
    </submittedName>
</protein>
<sequence>MPAFSFHRPRFLRFGRSRSTVDACDDTGDSSAGLDLSHLEPSLNTASVDFSGRTSSASRSVTPTVPILTSRDSVTIQLAPPSDDTHSAQAQQCLAPPPSSHGLATSSQQSGPSETTIPPAGPDSSHLRQQNGMFGDAHNFSMTASTFVDSNKGNSKDLF</sequence>
<reference evidence="2 3" key="1">
    <citation type="journal article" name="Sci. Rep.">
        <title>Telomere-to-telomere assembled and centromere annotated genomes of the two main subspecies of the button mushroom Agaricus bisporus reveal especially polymorphic chromosome ends.</title>
        <authorList>
            <person name="Sonnenberg A.S.M."/>
            <person name="Sedaghat-Telgerd N."/>
            <person name="Lavrijssen B."/>
            <person name="Ohm R.A."/>
            <person name="Hendrickx P.M."/>
            <person name="Scholtmeijer K."/>
            <person name="Baars J.J.P."/>
            <person name="van Peer A."/>
        </authorList>
    </citation>
    <scope>NUCLEOTIDE SEQUENCE [LARGE SCALE GENOMIC DNA]</scope>
    <source>
        <strain evidence="2 3">H119_p4</strain>
    </source>
</reference>
<proteinExistence type="predicted"/>
<evidence type="ECO:0000313" key="3">
    <source>
        <dbReference type="Proteomes" id="UP000629468"/>
    </source>
</evidence>
<dbReference type="AlphaFoldDB" id="A0A8H7C6R8"/>
<feature type="compositionally biased region" description="Polar residues" evidence="1">
    <location>
        <begin position="102"/>
        <end position="116"/>
    </location>
</feature>